<gene>
    <name evidence="6" type="primary">hflX</name>
    <name evidence="10" type="ORF">B5E91_03935</name>
</gene>
<dbReference type="InterPro" id="IPR032305">
    <property type="entry name" value="GTP-bd_M"/>
</dbReference>
<comment type="similarity">
    <text evidence="6">Belongs to the TRAFAC class OBG-HflX-like GTPase superfamily. HflX GTPase family.</text>
</comment>
<evidence type="ECO:0000313" key="11">
    <source>
        <dbReference type="Proteomes" id="UP000196258"/>
    </source>
</evidence>
<dbReference type="PANTHER" id="PTHR10229">
    <property type="entry name" value="GTP-BINDING PROTEIN HFLX"/>
    <property type="match status" value="1"/>
</dbReference>
<comment type="caution">
    <text evidence="10">The sequence shown here is derived from an EMBL/GenBank/DDBJ whole genome shotgun (WGS) entry which is preliminary data.</text>
</comment>
<dbReference type="GO" id="GO:0043022">
    <property type="term" value="F:ribosome binding"/>
    <property type="evidence" value="ECO:0007669"/>
    <property type="project" value="TreeGrafter"/>
</dbReference>
<name>A0A1Y4QL63_9FIRM</name>
<evidence type="ECO:0000313" key="10">
    <source>
        <dbReference type="EMBL" id="OUQ05967.1"/>
    </source>
</evidence>
<dbReference type="AlphaFoldDB" id="A0A1Y4QL63"/>
<reference evidence="11" key="1">
    <citation type="submission" date="2017-04" db="EMBL/GenBank/DDBJ databases">
        <title>Function of individual gut microbiota members based on whole genome sequencing of pure cultures obtained from chicken caecum.</title>
        <authorList>
            <person name="Medvecky M."/>
            <person name="Cejkova D."/>
            <person name="Polansky O."/>
            <person name="Karasova D."/>
            <person name="Kubasova T."/>
            <person name="Cizek A."/>
            <person name="Rychlik I."/>
        </authorList>
    </citation>
    <scope>NUCLEOTIDE SEQUENCE [LARGE SCALE GENOMIC DNA]</scope>
    <source>
        <strain evidence="11">An149</strain>
    </source>
</reference>
<dbReference type="EMBL" id="NFLB01000003">
    <property type="protein sequence ID" value="OUQ05967.1"/>
    <property type="molecule type" value="Genomic_DNA"/>
</dbReference>
<evidence type="ECO:0000256" key="8">
    <source>
        <dbReference type="PIRSR" id="PIRSR006809-2"/>
    </source>
</evidence>
<evidence type="ECO:0000256" key="5">
    <source>
        <dbReference type="ARBA" id="ARBA00023134"/>
    </source>
</evidence>
<dbReference type="CDD" id="cd01878">
    <property type="entry name" value="HflX"/>
    <property type="match status" value="1"/>
</dbReference>
<comment type="cofactor">
    <cofactor evidence="8">
        <name>Mg(2+)</name>
        <dbReference type="ChEBI" id="CHEBI:18420"/>
    </cofactor>
</comment>
<dbReference type="PRINTS" id="PR00326">
    <property type="entry name" value="GTP1OBG"/>
</dbReference>
<dbReference type="PANTHER" id="PTHR10229:SF4">
    <property type="entry name" value="GTPASE HFLX"/>
    <property type="match status" value="1"/>
</dbReference>
<dbReference type="PROSITE" id="PS51705">
    <property type="entry name" value="G_HFLX"/>
    <property type="match status" value="1"/>
</dbReference>
<evidence type="ECO:0000256" key="7">
    <source>
        <dbReference type="PIRSR" id="PIRSR006809-1"/>
    </source>
</evidence>
<feature type="binding site" evidence="7">
    <location>
        <begin position="332"/>
        <end position="334"/>
    </location>
    <ligand>
        <name>GTP</name>
        <dbReference type="ChEBI" id="CHEBI:37565"/>
    </ligand>
</feature>
<comment type="subcellular location">
    <subcellularLocation>
        <location evidence="6">Cytoplasm</location>
    </subcellularLocation>
    <text evidence="6">May associate with membranes.</text>
</comment>
<dbReference type="Gene3D" id="3.40.50.300">
    <property type="entry name" value="P-loop containing nucleotide triphosphate hydrolases"/>
    <property type="match status" value="1"/>
</dbReference>
<dbReference type="InterPro" id="IPR030394">
    <property type="entry name" value="G_HFLX_dom"/>
</dbReference>
<feature type="binding site" evidence="7">
    <location>
        <begin position="197"/>
        <end position="204"/>
    </location>
    <ligand>
        <name>GTP</name>
        <dbReference type="ChEBI" id="CHEBI:37565"/>
    </ligand>
</feature>
<dbReference type="InterPro" id="IPR016496">
    <property type="entry name" value="GTPase_HflX"/>
</dbReference>
<comment type="function">
    <text evidence="6">GTPase that associates with the 50S ribosomal subunit and may have a role during protein synthesis or ribosome biogenesis.</text>
</comment>
<keyword evidence="4 8" id="KW-0460">Magnesium</keyword>
<dbReference type="Gene3D" id="6.10.250.2860">
    <property type="match status" value="1"/>
</dbReference>
<comment type="subunit">
    <text evidence="6">Monomer. Associates with the 50S ribosomal subunit.</text>
</comment>
<dbReference type="NCBIfam" id="TIGR03156">
    <property type="entry name" value="GTP_HflX"/>
    <property type="match status" value="1"/>
</dbReference>
<evidence type="ECO:0000256" key="3">
    <source>
        <dbReference type="ARBA" id="ARBA00022741"/>
    </source>
</evidence>
<dbReference type="InterPro" id="IPR025121">
    <property type="entry name" value="GTPase_HflX_N"/>
</dbReference>
<dbReference type="Pfam" id="PF13167">
    <property type="entry name" value="GTP-bdg_N"/>
    <property type="match status" value="1"/>
</dbReference>
<dbReference type="GO" id="GO:0005525">
    <property type="term" value="F:GTP binding"/>
    <property type="evidence" value="ECO:0007669"/>
    <property type="project" value="UniProtKB-UniRule"/>
</dbReference>
<accession>A0A1Y4QL63</accession>
<feature type="binding site" evidence="8">
    <location>
        <position position="227"/>
    </location>
    <ligand>
        <name>Mg(2+)</name>
        <dbReference type="ChEBI" id="CHEBI:18420"/>
    </ligand>
</feature>
<keyword evidence="1 6" id="KW-0963">Cytoplasm</keyword>
<evidence type="ECO:0000256" key="4">
    <source>
        <dbReference type="ARBA" id="ARBA00022842"/>
    </source>
</evidence>
<dbReference type="GO" id="GO:0046872">
    <property type="term" value="F:metal ion binding"/>
    <property type="evidence" value="ECO:0007669"/>
    <property type="project" value="UniProtKB-KW"/>
</dbReference>
<evidence type="ECO:0000259" key="9">
    <source>
        <dbReference type="PROSITE" id="PS51705"/>
    </source>
</evidence>
<dbReference type="InterPro" id="IPR006073">
    <property type="entry name" value="GTP-bd"/>
</dbReference>
<dbReference type="Gene3D" id="3.40.50.11060">
    <property type="entry name" value="GTPase HflX, N-terminal domain"/>
    <property type="match status" value="1"/>
</dbReference>
<sequence length="409" mass="47261">MMNALIVGVKYKEMDYDLDSSLVELEELCKACNIKVIKKCVQNLDKINPSLYIGTGKVQEIKMQLDDIDIVIFDEELSPLQVKNLTDSLDIEVTDRTDLILRIFEQRAKSKEAKLQVEIAKGQYLLPRLAGMKEHLYSQQGGSGFRGSGEKQIELDRRMIASQIYQAKNQLAKIVKQRQTQRKKRKNNEMKVIALVGYTNSGKSTLMNAFCNDKNKQVLQKNMLFATLQTATRNIKINHHPCLLTDTVGFINRLPHHLVQAFRSTLEEVVEADLLIHVVDTTNENYETCIETTNQVLRELGVKDTPMIYAYNKIDLNKYAFIIPNDPYVFISAKEQIGFEQLEKMISSILFKDYAIYDLNIPYQDGEIFSYLHQHCLVLEFEYLEDSIYLKVEMHPSMISRYSKYILKN</sequence>
<proteinExistence type="inferred from homology"/>
<keyword evidence="2 8" id="KW-0479">Metal-binding</keyword>
<dbReference type="GO" id="GO:0005737">
    <property type="term" value="C:cytoplasm"/>
    <property type="evidence" value="ECO:0007669"/>
    <property type="project" value="UniProtKB-SubCell"/>
</dbReference>
<dbReference type="HAMAP" id="MF_00900">
    <property type="entry name" value="GTPase_HflX"/>
    <property type="match status" value="1"/>
</dbReference>
<organism evidence="10 11">
    <name type="scientific">Thomasclavelia spiroformis</name>
    <dbReference type="NCBI Taxonomy" id="29348"/>
    <lineage>
        <taxon>Bacteria</taxon>
        <taxon>Bacillati</taxon>
        <taxon>Bacillota</taxon>
        <taxon>Erysipelotrichia</taxon>
        <taxon>Erysipelotrichales</taxon>
        <taxon>Coprobacillaceae</taxon>
        <taxon>Thomasclavelia</taxon>
    </lineage>
</organism>
<feature type="binding site" evidence="7">
    <location>
        <begin position="312"/>
        <end position="315"/>
    </location>
    <ligand>
        <name>GTP</name>
        <dbReference type="ChEBI" id="CHEBI:37565"/>
    </ligand>
</feature>
<feature type="binding site" evidence="8">
    <location>
        <position position="204"/>
    </location>
    <ligand>
        <name>Mg(2+)</name>
        <dbReference type="ChEBI" id="CHEBI:18420"/>
    </ligand>
</feature>
<evidence type="ECO:0000256" key="1">
    <source>
        <dbReference type="ARBA" id="ARBA00022490"/>
    </source>
</evidence>
<dbReference type="InterPro" id="IPR042108">
    <property type="entry name" value="GTPase_HflX_N_sf"/>
</dbReference>
<dbReference type="Pfam" id="PF01926">
    <property type="entry name" value="MMR_HSR1"/>
    <property type="match status" value="1"/>
</dbReference>
<dbReference type="GO" id="GO:0003924">
    <property type="term" value="F:GTPase activity"/>
    <property type="evidence" value="ECO:0007669"/>
    <property type="project" value="UniProtKB-UniRule"/>
</dbReference>
<evidence type="ECO:0000256" key="2">
    <source>
        <dbReference type="ARBA" id="ARBA00022723"/>
    </source>
</evidence>
<dbReference type="FunFam" id="3.40.50.300:FF:001198">
    <property type="entry name" value="GTPase HflX"/>
    <property type="match status" value="1"/>
</dbReference>
<dbReference type="SUPFAM" id="SSF52540">
    <property type="entry name" value="P-loop containing nucleoside triphosphate hydrolases"/>
    <property type="match status" value="1"/>
</dbReference>
<dbReference type="PIRSF" id="PIRSF006809">
    <property type="entry name" value="GTP-binding_hflX_prd"/>
    <property type="match status" value="1"/>
</dbReference>
<dbReference type="InterPro" id="IPR027417">
    <property type="entry name" value="P-loop_NTPase"/>
</dbReference>
<feature type="domain" description="Hflx-type G" evidence="9">
    <location>
        <begin position="191"/>
        <end position="354"/>
    </location>
</feature>
<keyword evidence="5 6" id="KW-0342">GTP-binding</keyword>
<dbReference type="Proteomes" id="UP000196258">
    <property type="component" value="Unassembled WGS sequence"/>
</dbReference>
<dbReference type="FunFam" id="3.40.50.11060:FF:000001">
    <property type="entry name" value="GTPase HflX"/>
    <property type="match status" value="1"/>
</dbReference>
<keyword evidence="3 6" id="KW-0547">Nucleotide-binding</keyword>
<feature type="binding site" evidence="7">
    <location>
        <begin position="246"/>
        <end position="249"/>
    </location>
    <ligand>
        <name>GTP</name>
        <dbReference type="ChEBI" id="CHEBI:37565"/>
    </ligand>
</feature>
<evidence type="ECO:0000256" key="6">
    <source>
        <dbReference type="HAMAP-Rule" id="MF_00900"/>
    </source>
</evidence>
<protein>
    <recommendedName>
        <fullName evidence="6">GTPase HflX</fullName>
    </recommendedName>
    <alternativeName>
        <fullName evidence="6">GTP-binding protein HflX</fullName>
    </alternativeName>
</protein>
<dbReference type="Pfam" id="PF16360">
    <property type="entry name" value="GTP-bdg_M"/>
    <property type="match status" value="1"/>
</dbReference>